<dbReference type="AlphaFoldDB" id="A0A9D4MA29"/>
<dbReference type="Proteomes" id="UP000828390">
    <property type="component" value="Unassembled WGS sequence"/>
</dbReference>
<comment type="caution">
    <text evidence="1">The sequence shown here is derived from an EMBL/GenBank/DDBJ whole genome shotgun (WGS) entry which is preliminary data.</text>
</comment>
<reference evidence="1" key="2">
    <citation type="submission" date="2020-11" db="EMBL/GenBank/DDBJ databases">
        <authorList>
            <person name="McCartney M.A."/>
            <person name="Auch B."/>
            <person name="Kono T."/>
            <person name="Mallez S."/>
            <person name="Becker A."/>
            <person name="Gohl D.M."/>
            <person name="Silverstein K.A.T."/>
            <person name="Koren S."/>
            <person name="Bechman K.B."/>
            <person name="Herman A."/>
            <person name="Abrahante J.E."/>
            <person name="Garbe J."/>
        </authorList>
    </citation>
    <scope>NUCLEOTIDE SEQUENCE</scope>
    <source>
        <strain evidence="1">Duluth1</strain>
        <tissue evidence="1">Whole animal</tissue>
    </source>
</reference>
<sequence length="56" mass="6257">MADVVENVLKEAAEKEAKYKTTEVHKDIDVDVDLGNLLTSDPNPIDSRTLRYVAII</sequence>
<organism evidence="1 2">
    <name type="scientific">Dreissena polymorpha</name>
    <name type="common">Zebra mussel</name>
    <name type="synonym">Mytilus polymorpha</name>
    <dbReference type="NCBI Taxonomy" id="45954"/>
    <lineage>
        <taxon>Eukaryota</taxon>
        <taxon>Metazoa</taxon>
        <taxon>Spiralia</taxon>
        <taxon>Lophotrochozoa</taxon>
        <taxon>Mollusca</taxon>
        <taxon>Bivalvia</taxon>
        <taxon>Autobranchia</taxon>
        <taxon>Heteroconchia</taxon>
        <taxon>Euheterodonta</taxon>
        <taxon>Imparidentia</taxon>
        <taxon>Neoheterodontei</taxon>
        <taxon>Myida</taxon>
        <taxon>Dreissenoidea</taxon>
        <taxon>Dreissenidae</taxon>
        <taxon>Dreissena</taxon>
    </lineage>
</organism>
<keyword evidence="2" id="KW-1185">Reference proteome</keyword>
<accession>A0A9D4MA29</accession>
<protein>
    <submittedName>
        <fullName evidence="1">Uncharacterized protein</fullName>
    </submittedName>
</protein>
<gene>
    <name evidence="1" type="ORF">DPMN_034390</name>
</gene>
<dbReference type="EMBL" id="JAIWYP010000002">
    <property type="protein sequence ID" value="KAH3871196.1"/>
    <property type="molecule type" value="Genomic_DNA"/>
</dbReference>
<evidence type="ECO:0000313" key="2">
    <source>
        <dbReference type="Proteomes" id="UP000828390"/>
    </source>
</evidence>
<name>A0A9D4MA29_DREPO</name>
<proteinExistence type="predicted"/>
<reference evidence="1" key="1">
    <citation type="journal article" date="2019" name="bioRxiv">
        <title>The Genome of the Zebra Mussel, Dreissena polymorpha: A Resource for Invasive Species Research.</title>
        <authorList>
            <person name="McCartney M.A."/>
            <person name="Auch B."/>
            <person name="Kono T."/>
            <person name="Mallez S."/>
            <person name="Zhang Y."/>
            <person name="Obille A."/>
            <person name="Becker A."/>
            <person name="Abrahante J.E."/>
            <person name="Garbe J."/>
            <person name="Badalamenti J.P."/>
            <person name="Herman A."/>
            <person name="Mangelson H."/>
            <person name="Liachko I."/>
            <person name="Sullivan S."/>
            <person name="Sone E.D."/>
            <person name="Koren S."/>
            <person name="Silverstein K.A.T."/>
            <person name="Beckman K.B."/>
            <person name="Gohl D.M."/>
        </authorList>
    </citation>
    <scope>NUCLEOTIDE SEQUENCE</scope>
    <source>
        <strain evidence="1">Duluth1</strain>
        <tissue evidence="1">Whole animal</tissue>
    </source>
</reference>
<evidence type="ECO:0000313" key="1">
    <source>
        <dbReference type="EMBL" id="KAH3871196.1"/>
    </source>
</evidence>